<proteinExistence type="inferred from homology"/>
<comment type="catalytic activity">
    <reaction evidence="13">
        <text>2 Na(+)(in) + 3 H(+)(out) = 2 Na(+)(out) + 3 H(+)(in)</text>
        <dbReference type="Rhea" id="RHEA:29247"/>
        <dbReference type="ChEBI" id="CHEBI:15378"/>
        <dbReference type="ChEBI" id="CHEBI:29101"/>
    </reaction>
</comment>
<dbReference type="NCBIfam" id="NF007093">
    <property type="entry name" value="PRK09547.1"/>
    <property type="match status" value="1"/>
</dbReference>
<keyword evidence="7 13" id="KW-0812">Transmembrane</keyword>
<feature type="transmembrane region" description="Helical" evidence="13">
    <location>
        <begin position="322"/>
        <end position="339"/>
    </location>
</feature>
<comment type="subcellular location">
    <subcellularLocation>
        <location evidence="1 13">Cell membrane</location>
        <topology evidence="1 13">Multi-pass membrane protein</topology>
    </subcellularLocation>
</comment>
<keyword evidence="15" id="KW-1185">Reference proteome</keyword>
<keyword evidence="6" id="KW-0997">Cell inner membrane</keyword>
<keyword evidence="9 13" id="KW-0915">Sodium</keyword>
<dbReference type="InterPro" id="IPR004671">
    <property type="entry name" value="Na+/H+_antiporter_NhaB"/>
</dbReference>
<keyword evidence="3 13" id="KW-0813">Transport</keyword>
<evidence type="ECO:0000256" key="6">
    <source>
        <dbReference type="ARBA" id="ARBA00022519"/>
    </source>
</evidence>
<feature type="transmembrane region" description="Helical" evidence="13">
    <location>
        <begin position="351"/>
        <end position="369"/>
    </location>
</feature>
<organism evidence="14 15">
    <name type="scientific">Steroidobacter agaridevorans</name>
    <dbReference type="NCBI Taxonomy" id="2695856"/>
    <lineage>
        <taxon>Bacteria</taxon>
        <taxon>Pseudomonadati</taxon>
        <taxon>Pseudomonadota</taxon>
        <taxon>Gammaproteobacteria</taxon>
        <taxon>Steroidobacterales</taxon>
        <taxon>Steroidobacteraceae</taxon>
        <taxon>Steroidobacter</taxon>
    </lineage>
</organism>
<accession>A0A829YFD2</accession>
<keyword evidence="11 13" id="KW-0472">Membrane</keyword>
<evidence type="ECO:0000256" key="7">
    <source>
        <dbReference type="ARBA" id="ARBA00022692"/>
    </source>
</evidence>
<evidence type="ECO:0000256" key="9">
    <source>
        <dbReference type="ARBA" id="ARBA00023053"/>
    </source>
</evidence>
<name>A0A829YFD2_9GAMM</name>
<evidence type="ECO:0000256" key="5">
    <source>
        <dbReference type="ARBA" id="ARBA00022475"/>
    </source>
</evidence>
<dbReference type="EMBL" id="BLJN01000004">
    <property type="protein sequence ID" value="GFE81999.1"/>
    <property type="molecule type" value="Genomic_DNA"/>
</dbReference>
<feature type="transmembrane region" description="Helical" evidence="13">
    <location>
        <begin position="298"/>
        <end position="316"/>
    </location>
</feature>
<keyword evidence="12 13" id="KW-0739">Sodium transport</keyword>
<dbReference type="PANTHER" id="PTHR43302:SF1">
    <property type="entry name" value="NA(+)_H(+) ANTIPORTER NHAB"/>
    <property type="match status" value="1"/>
</dbReference>
<feature type="transmembrane region" description="Helical" evidence="13">
    <location>
        <begin position="42"/>
        <end position="62"/>
    </location>
</feature>
<comment type="caution">
    <text evidence="13">Lacks conserved residue(s) required for the propagation of feature annotation.</text>
</comment>
<feature type="transmembrane region" description="Helical" evidence="13">
    <location>
        <begin position="240"/>
        <end position="262"/>
    </location>
</feature>
<comment type="similarity">
    <text evidence="2 13">Belongs to the NhaB Na(+)/H(+) (TC 2.A.34) antiporter family.</text>
</comment>
<evidence type="ECO:0000256" key="12">
    <source>
        <dbReference type="ARBA" id="ARBA00023201"/>
    </source>
</evidence>
<gene>
    <name evidence="13 14" type="primary">nhaB</name>
    <name evidence="14" type="ORF">GCM10011487_39990</name>
</gene>
<dbReference type="PANTHER" id="PTHR43302">
    <property type="entry name" value="TRANSPORTER ARSB-RELATED"/>
    <property type="match status" value="1"/>
</dbReference>
<evidence type="ECO:0000256" key="13">
    <source>
        <dbReference type="HAMAP-Rule" id="MF_01599"/>
    </source>
</evidence>
<comment type="function">
    <text evidence="13">Na(+)/H(+) antiporter that extrudes sodium in exchange for external protons.</text>
</comment>
<dbReference type="Proteomes" id="UP000445000">
    <property type="component" value="Unassembled WGS sequence"/>
</dbReference>
<evidence type="ECO:0000256" key="8">
    <source>
        <dbReference type="ARBA" id="ARBA00022989"/>
    </source>
</evidence>
<keyword evidence="10 13" id="KW-0406">Ion transport</keyword>
<dbReference type="AlphaFoldDB" id="A0A829YFD2"/>
<dbReference type="HAMAP" id="MF_01599">
    <property type="entry name" value="NhaB"/>
    <property type="match status" value="1"/>
</dbReference>
<dbReference type="GO" id="GO:0015385">
    <property type="term" value="F:sodium:proton antiporter activity"/>
    <property type="evidence" value="ECO:0007669"/>
    <property type="project" value="InterPro"/>
</dbReference>
<keyword evidence="5 13" id="KW-1003">Cell membrane</keyword>
<feature type="transmembrane region" description="Helical" evidence="13">
    <location>
        <begin position="16"/>
        <end position="36"/>
    </location>
</feature>
<evidence type="ECO:0000256" key="1">
    <source>
        <dbReference type="ARBA" id="ARBA00004651"/>
    </source>
</evidence>
<reference evidence="15" key="1">
    <citation type="submission" date="2020-01" db="EMBL/GenBank/DDBJ databases">
        <title>'Steroidobacter agaridevorans' sp. nov., agar-degrading bacteria isolated from rhizosphere soils.</title>
        <authorList>
            <person name="Ikenaga M."/>
            <person name="Kataoka M."/>
            <person name="Murouchi A."/>
            <person name="Katsuragi S."/>
            <person name="Sakai M."/>
        </authorList>
    </citation>
    <scope>NUCLEOTIDE SEQUENCE [LARGE SCALE GENOMIC DNA]</scope>
    <source>
        <strain evidence="15">YU21-B</strain>
    </source>
</reference>
<keyword evidence="4 13" id="KW-0050">Antiport</keyword>
<evidence type="ECO:0000256" key="10">
    <source>
        <dbReference type="ARBA" id="ARBA00023065"/>
    </source>
</evidence>
<feature type="transmembrane region" description="Helical" evidence="13">
    <location>
        <begin position="129"/>
        <end position="162"/>
    </location>
</feature>
<evidence type="ECO:0000313" key="15">
    <source>
        <dbReference type="Proteomes" id="UP000445000"/>
    </source>
</evidence>
<evidence type="ECO:0000313" key="14">
    <source>
        <dbReference type="EMBL" id="GFE81999.1"/>
    </source>
</evidence>
<feature type="transmembrane region" description="Helical" evidence="13">
    <location>
        <begin position="480"/>
        <end position="498"/>
    </location>
</feature>
<keyword evidence="8 13" id="KW-1133">Transmembrane helix</keyword>
<dbReference type="RefSeq" id="WP_161813681.1">
    <property type="nucleotide sequence ID" value="NZ_BLJN01000004.1"/>
</dbReference>
<evidence type="ECO:0000256" key="11">
    <source>
        <dbReference type="ARBA" id="ARBA00023136"/>
    </source>
</evidence>
<evidence type="ECO:0000256" key="3">
    <source>
        <dbReference type="ARBA" id="ARBA00022448"/>
    </source>
</evidence>
<comment type="caution">
    <text evidence="14">The sequence shown here is derived from an EMBL/GenBank/DDBJ whole genome shotgun (WGS) entry which is preliminary data.</text>
</comment>
<dbReference type="Pfam" id="PF06450">
    <property type="entry name" value="NhaB"/>
    <property type="match status" value="1"/>
</dbReference>
<sequence>MLHAFRNLFLGHAPRWYKLTILGFLLLNPLVLFLGGAHGATIAAWCIVLQFIFTLAMALKCYPLQPGGLLALEAVLLGLTHPASVYQHTLTAFPILLLLIFMVAGIFFLKEMLVFCFTKLLLKVRSNLLLAFLFCGVSAVLAAFLDALTVLAVIITVAMGFYEVYHKVASGKAHQEPHDSSVDEHVGELHRSDLDAFRAVLRGLLMHAGAGTVIGGVMTPVGQPQNVLIAEQAGWNFAEFFWQVAPVTLPVFVVGIVTCLIVERLQWFGYGARLPDAVRNVLEAYDRQQQAQRTQRDVAIIVVQAITALILVFALALHLAEVGLVGLLVIVLATAFTGITEEHRLGKAFEAALPFTALIVVFFVIVAQIHDQHLFEPVVGWALQESGQGRAAIFYLASGLLSSVSDNVFVATIYITEVKAALLEGAITTSEFGRLAVAINTGTNIPSIATPNGQAALLFLLTSAVAPLIRLSYGRMVWMALPYTITLTLSGLWAVLFLL</sequence>
<evidence type="ECO:0000256" key="2">
    <source>
        <dbReference type="ARBA" id="ARBA00006036"/>
    </source>
</evidence>
<feature type="transmembrane region" description="Helical" evidence="13">
    <location>
        <begin position="92"/>
        <end position="117"/>
    </location>
</feature>
<dbReference type="GO" id="GO:0005886">
    <property type="term" value="C:plasma membrane"/>
    <property type="evidence" value="ECO:0007669"/>
    <property type="project" value="UniProtKB-SubCell"/>
</dbReference>
<evidence type="ECO:0000256" key="4">
    <source>
        <dbReference type="ARBA" id="ARBA00022449"/>
    </source>
</evidence>
<protein>
    <recommendedName>
        <fullName evidence="13">Na(+)/H(+) antiporter NhaB</fullName>
    </recommendedName>
    <alternativeName>
        <fullName evidence="13">Sodium/proton antiporter NhaB</fullName>
    </alternativeName>
</protein>